<dbReference type="AlphaFoldDB" id="V5E5G5"/>
<protein>
    <submittedName>
        <fullName evidence="3">Uncharacterized protein</fullName>
    </submittedName>
</protein>
<accession>V5E5G5</accession>
<dbReference type="Pfam" id="PF04113">
    <property type="entry name" value="Gpi16"/>
    <property type="match status" value="2"/>
</dbReference>
<dbReference type="InterPro" id="IPR007245">
    <property type="entry name" value="PIG-T"/>
</dbReference>
<evidence type="ECO:0000256" key="1">
    <source>
        <dbReference type="SAM" id="Phobius"/>
    </source>
</evidence>
<reference evidence="4" key="1">
    <citation type="journal article" date="2013" name="Genome Announc.">
        <title>Draft genome sequence of Pseudozyma brasiliensis sp. nov. strain GHG001, a high producer of endo-1,4-xylanase isolated from an insect pest of sugarcane.</title>
        <authorList>
            <person name="Oliveira J.V.D.C."/>
            <person name="dos Santos R.A.C."/>
            <person name="Borges T.A."/>
            <person name="Riano-Pachon D.M."/>
            <person name="Goldman G.H."/>
        </authorList>
    </citation>
    <scope>NUCLEOTIDE SEQUENCE [LARGE SCALE GENOMIC DNA]</scope>
    <source>
        <strain evidence="4">GHG001</strain>
    </source>
</reference>
<keyword evidence="1" id="KW-0472">Membrane</keyword>
<name>V5E5G5_KALBG</name>
<keyword evidence="4" id="KW-1185">Reference proteome</keyword>
<gene>
    <name evidence="3" type="ORF">PSEUBRA_SCAF5g02305</name>
</gene>
<proteinExistence type="predicted"/>
<evidence type="ECO:0000313" key="4">
    <source>
        <dbReference type="Proteomes" id="UP000019377"/>
    </source>
</evidence>
<dbReference type="PANTHER" id="PTHR12959">
    <property type="entry name" value="GPI TRANSAMIDASE COMPONENT PIG-T-RELATED"/>
    <property type="match status" value="1"/>
</dbReference>
<sequence>MAEGSTIPSWRPSRRRTKRRTLVLLTLSLLATILAPTSTASSSPDATPVETLHESLLLKPLPDGRLLSTFTFALHTTSSSISSFRLLPRALLAPIAHYGASEVHLALNSGRWRYDSWGSPLTILSSRRTYLDPRSPLRLGEESVGVGAELRATFDNSTSGWSGLTSALAGLFCTSLDALDEKHTVAPHHTGPSTLHAMLPGENVCTENLTPFLKLLPCKQSAGLATLLNPTKLFGAAFHGLAVHVEQKDGWKVELTFSAVFQPAVTRDVSKRDWSMSSVFGRSLESTCPLAETSIVRLLKPVDGARFDVEPLPGFSVCARPGGECAEAKLFPVLDEVDEVTDELAASRLLAFETEAEGEAYEARLRERWAHQLRVDGEYLYNLPSALAEGSLDVAMRWPHEVRFIYPRNITSTALGVERTLLGSGQERTTLQVVFTNNDVVPQRILWFETLGYFVKPYLHTLSPTVTFLPDPPSGLLRSEADVGDPVEEVLYQPTRGARVSRKPFVLETTLRLPARSRVVVTLELRKVFVEYSRHPPDAHRGFDLNGAVVVPLAPVDPREEVVAKERAKQRRRTGTNRIAPATRMGWKEQLLHFLQQQRQQQEEVPEERRWVVSKSQSRIYTLPRLVELATPDFSFVYTNIIFTSTVIALFFGSTLNTLLRTFTDFVL</sequence>
<dbReference type="Proteomes" id="UP000019377">
    <property type="component" value="Unassembled WGS sequence"/>
</dbReference>
<dbReference type="PANTHER" id="PTHR12959:SF11">
    <property type="entry name" value="GPI TRANSAMIDASE COMPONENT PIG-T"/>
    <property type="match status" value="1"/>
</dbReference>
<keyword evidence="1" id="KW-0812">Transmembrane</keyword>
<keyword evidence="1" id="KW-1133">Transmembrane helix</keyword>
<organism evidence="3 4">
    <name type="scientific">Kalmanozyma brasiliensis (strain GHG001)</name>
    <name type="common">Yeast</name>
    <name type="synonym">Pseudozyma brasiliensis</name>
    <dbReference type="NCBI Taxonomy" id="1365824"/>
    <lineage>
        <taxon>Eukaryota</taxon>
        <taxon>Fungi</taxon>
        <taxon>Dikarya</taxon>
        <taxon>Basidiomycota</taxon>
        <taxon>Ustilaginomycotina</taxon>
        <taxon>Ustilaginomycetes</taxon>
        <taxon>Ustilaginales</taxon>
        <taxon>Ustilaginaceae</taxon>
        <taxon>Kalmanozyma</taxon>
    </lineage>
</organism>
<feature type="chain" id="PRO_5004732172" evidence="2">
    <location>
        <begin position="40"/>
        <end position="668"/>
    </location>
</feature>
<dbReference type="GeneID" id="27421286"/>
<dbReference type="GO" id="GO:0042765">
    <property type="term" value="C:GPI-anchor transamidase complex"/>
    <property type="evidence" value="ECO:0007669"/>
    <property type="project" value="InterPro"/>
</dbReference>
<dbReference type="EMBL" id="KI545891">
    <property type="protein sequence ID" value="EST05456.1"/>
    <property type="molecule type" value="Genomic_DNA"/>
</dbReference>
<dbReference type="RefSeq" id="XP_016290445.1">
    <property type="nucleotide sequence ID" value="XM_016438590.1"/>
</dbReference>
<dbReference type="GO" id="GO:0016255">
    <property type="term" value="P:attachment of GPI anchor to protein"/>
    <property type="evidence" value="ECO:0007669"/>
    <property type="project" value="InterPro"/>
</dbReference>
<evidence type="ECO:0000256" key="2">
    <source>
        <dbReference type="SAM" id="SignalP"/>
    </source>
</evidence>
<keyword evidence="2" id="KW-0732">Signal</keyword>
<evidence type="ECO:0000313" key="3">
    <source>
        <dbReference type="EMBL" id="EST05456.1"/>
    </source>
</evidence>
<dbReference type="STRING" id="1365824.V5E5G5"/>
<feature type="transmembrane region" description="Helical" evidence="1">
    <location>
        <begin position="636"/>
        <end position="660"/>
    </location>
</feature>
<dbReference type="OMA" id="NHGHYIG"/>
<dbReference type="eggNOG" id="KOG2407">
    <property type="taxonomic scope" value="Eukaryota"/>
</dbReference>
<dbReference type="HOGENOM" id="CLU_021459_2_0_1"/>
<dbReference type="OrthoDB" id="331263at2759"/>
<feature type="signal peptide" evidence="2">
    <location>
        <begin position="1"/>
        <end position="39"/>
    </location>
</feature>